<proteinExistence type="predicted"/>
<evidence type="ECO:0000256" key="1">
    <source>
        <dbReference type="SAM" id="Phobius"/>
    </source>
</evidence>
<gene>
    <name evidence="2" type="ORF">OE747_24085</name>
</gene>
<accession>A0ABT3ASX2</accession>
<keyword evidence="1" id="KW-0472">Membrane</keyword>
<dbReference type="PANTHER" id="PTHR32063">
    <property type="match status" value="1"/>
</dbReference>
<dbReference type="Gene3D" id="1.20.1640.10">
    <property type="entry name" value="Multidrug efflux transporter AcrB transmembrane domain"/>
    <property type="match status" value="1"/>
</dbReference>
<organism evidence="2 3">
    <name type="scientific">Ruegeria aquimaris</name>
    <dbReference type="NCBI Taxonomy" id="2984333"/>
    <lineage>
        <taxon>Bacteria</taxon>
        <taxon>Pseudomonadati</taxon>
        <taxon>Pseudomonadota</taxon>
        <taxon>Alphaproteobacteria</taxon>
        <taxon>Rhodobacterales</taxon>
        <taxon>Roseobacteraceae</taxon>
        <taxon>Ruegeria</taxon>
    </lineage>
</organism>
<dbReference type="EMBL" id="JAOWLB010000042">
    <property type="protein sequence ID" value="MCV2891397.1"/>
    <property type="molecule type" value="Genomic_DNA"/>
</dbReference>
<evidence type="ECO:0000313" key="3">
    <source>
        <dbReference type="Proteomes" id="UP001320899"/>
    </source>
</evidence>
<dbReference type="SUPFAM" id="SSF82866">
    <property type="entry name" value="Multidrug efflux transporter AcrB transmembrane domain"/>
    <property type="match status" value="1"/>
</dbReference>
<feature type="transmembrane region" description="Helical" evidence="1">
    <location>
        <begin position="80"/>
        <end position="101"/>
    </location>
</feature>
<dbReference type="PRINTS" id="PR00702">
    <property type="entry name" value="ACRIFLAVINRP"/>
</dbReference>
<protein>
    <submittedName>
        <fullName evidence="2">Efflux RND transporter permease subunit</fullName>
    </submittedName>
</protein>
<dbReference type="Proteomes" id="UP001320899">
    <property type="component" value="Unassembled WGS sequence"/>
</dbReference>
<dbReference type="InterPro" id="IPR001036">
    <property type="entry name" value="Acrflvin-R"/>
</dbReference>
<name>A0ABT3ASX2_9RHOB</name>
<feature type="transmembrane region" description="Helical" evidence="1">
    <location>
        <begin position="107"/>
        <end position="131"/>
    </location>
</feature>
<feature type="transmembrane region" description="Helical" evidence="1">
    <location>
        <begin position="31"/>
        <end position="49"/>
    </location>
</feature>
<dbReference type="RefSeq" id="WP_263830985.1">
    <property type="nucleotide sequence ID" value="NZ_JAOWLB010000042.1"/>
</dbReference>
<reference evidence="2 3" key="1">
    <citation type="submission" date="2022-10" db="EMBL/GenBank/DDBJ databases">
        <title>Ruegeria sp. nov., isolated from ocean surface sediments.</title>
        <authorList>
            <person name="He W."/>
            <person name="Xue H.-P."/>
            <person name="Zhang D.-F."/>
        </authorList>
    </citation>
    <scope>NUCLEOTIDE SEQUENCE [LARGE SCALE GENOMIC DNA]</scope>
    <source>
        <strain evidence="2 3">XHP0148</strain>
    </source>
</reference>
<keyword evidence="1" id="KW-1133">Transmembrane helix</keyword>
<comment type="caution">
    <text evidence="2">The sequence shown here is derived from an EMBL/GenBank/DDBJ whole genome shotgun (WGS) entry which is preliminary data.</text>
</comment>
<dbReference type="Pfam" id="PF00873">
    <property type="entry name" value="ACR_tran"/>
    <property type="match status" value="1"/>
</dbReference>
<dbReference type="PANTHER" id="PTHR32063:SF14">
    <property type="entry name" value="BLL4319 PROTEIN"/>
    <property type="match status" value="1"/>
</dbReference>
<keyword evidence="1" id="KW-0812">Transmembrane</keyword>
<sequence>MTIPHSIAAALPVGVAGAIYAMSAGGLSFNVYSQIGIILLIGLVAKNGIPIVEFANQLRDEGKSVRDAVITTSVLRLRPIAMTVVSTILGALPLVLASGAGAESRNAIGTVIIAGLGLSALLMLAATPVLYDLLARYTKPRGAVEKALEQELTTVGQN</sequence>
<keyword evidence="3" id="KW-1185">Reference proteome</keyword>
<evidence type="ECO:0000313" key="2">
    <source>
        <dbReference type="EMBL" id="MCV2891397.1"/>
    </source>
</evidence>